<reference evidence="2" key="1">
    <citation type="submission" date="2018-09" db="EMBL/GenBank/DDBJ databases">
        <authorList>
            <person name="Zhu H."/>
        </authorList>
    </citation>
    <scope>NUCLEOTIDE SEQUENCE [LARGE SCALE GENOMIC DNA]</scope>
    <source>
        <strain evidence="2">K1R23-30</strain>
    </source>
</reference>
<evidence type="ECO:0000313" key="2">
    <source>
        <dbReference type="Proteomes" id="UP000265955"/>
    </source>
</evidence>
<name>A0A3A3FI07_9BURK</name>
<proteinExistence type="predicted"/>
<accession>A0A3A3FI07</accession>
<evidence type="ECO:0000313" key="1">
    <source>
        <dbReference type="EMBL" id="RJF92154.1"/>
    </source>
</evidence>
<dbReference type="AlphaFoldDB" id="A0A3A3FI07"/>
<dbReference type="Proteomes" id="UP000265955">
    <property type="component" value="Unassembled WGS sequence"/>
</dbReference>
<protein>
    <submittedName>
        <fullName evidence="1">Uncharacterized protein</fullName>
    </submittedName>
</protein>
<comment type="caution">
    <text evidence="1">The sequence shown here is derived from an EMBL/GenBank/DDBJ whole genome shotgun (WGS) entry which is preliminary data.</text>
</comment>
<gene>
    <name evidence="1" type="ORF">D3871_26285</name>
</gene>
<sequence>MNTLHLLESKMVSAHDDLNEAGAEPVTPESMPELVDLSMRSLMAVWALKTRHQVDYDLALCALQSIK</sequence>
<dbReference type="RefSeq" id="WP_119772040.1">
    <property type="nucleotide sequence ID" value="NZ_QYUO01000003.1"/>
</dbReference>
<keyword evidence="2" id="KW-1185">Reference proteome</keyword>
<dbReference type="EMBL" id="QYUO01000003">
    <property type="protein sequence ID" value="RJF92154.1"/>
    <property type="molecule type" value="Genomic_DNA"/>
</dbReference>
<organism evidence="1 2">
    <name type="scientific">Noviherbaspirillum saxi</name>
    <dbReference type="NCBI Taxonomy" id="2320863"/>
    <lineage>
        <taxon>Bacteria</taxon>
        <taxon>Pseudomonadati</taxon>
        <taxon>Pseudomonadota</taxon>
        <taxon>Betaproteobacteria</taxon>
        <taxon>Burkholderiales</taxon>
        <taxon>Oxalobacteraceae</taxon>
        <taxon>Noviherbaspirillum</taxon>
    </lineage>
</organism>